<evidence type="ECO:0000256" key="4">
    <source>
        <dbReference type="ARBA" id="ARBA00022912"/>
    </source>
</evidence>
<dbReference type="InterPro" id="IPR015655">
    <property type="entry name" value="PP2C"/>
</dbReference>
<keyword evidence="3 5" id="KW-0378">Hydrolase</keyword>
<proteinExistence type="inferred from homology"/>
<dbReference type="InterPro" id="IPR000222">
    <property type="entry name" value="PP2C_BS"/>
</dbReference>
<dbReference type="GO" id="GO:0004722">
    <property type="term" value="F:protein serine/threonine phosphatase activity"/>
    <property type="evidence" value="ECO:0007669"/>
    <property type="project" value="InterPro"/>
</dbReference>
<dbReference type="GO" id="GO:0016020">
    <property type="term" value="C:membrane"/>
    <property type="evidence" value="ECO:0007669"/>
    <property type="project" value="UniProtKB-SubCell"/>
</dbReference>
<dbReference type="PROSITE" id="PS01032">
    <property type="entry name" value="PPM_1"/>
    <property type="match status" value="1"/>
</dbReference>
<dbReference type="PANTHER" id="PTHR47992">
    <property type="entry name" value="PROTEIN PHOSPHATASE"/>
    <property type="match status" value="1"/>
</dbReference>
<dbReference type="SUPFAM" id="SSF81606">
    <property type="entry name" value="PP2C-like"/>
    <property type="match status" value="1"/>
</dbReference>
<evidence type="ECO:0000256" key="1">
    <source>
        <dbReference type="ARBA" id="ARBA00004170"/>
    </source>
</evidence>
<evidence type="ECO:0000259" key="7">
    <source>
        <dbReference type="PROSITE" id="PS51746"/>
    </source>
</evidence>
<sequence>MAKRKQAAPKRVVKKKPAPVTSPVKIEDEFKVVSGPGYCVLEAIGGRDYMEDRTAVTLDKTGLRHEDKTNLFAVFDGHGGSECAEYCKKNMFKDLKKCKNFESNMVACLTATFVNIDTKYAKKAKKEELLDGSTATVVAIRGGKIFSANVGDSRAIVVRETGRALALTRDHNGELKDEHERIKKEKGEMLWDSEGAVFRVCGVLAVTRAIGDTYLPCVTGKPETNEVDITEKDTYLLIASDGIWDEVKHGEASKYLNLYGLKEGIIRIAKLAIKRGSEDNISLVAVDLKELQQEQEEKENDSAASSKQKKR</sequence>
<comment type="subcellular location">
    <subcellularLocation>
        <location evidence="1">Membrane</location>
        <topology evidence="1">Peripheral membrane protein</topology>
    </subcellularLocation>
</comment>
<dbReference type="EMBL" id="HBIN01023294">
    <property type="protein sequence ID" value="CAE0447972.1"/>
    <property type="molecule type" value="Transcribed_RNA"/>
</dbReference>
<dbReference type="PROSITE" id="PS51746">
    <property type="entry name" value="PPM_2"/>
    <property type="match status" value="1"/>
</dbReference>
<keyword evidence="2" id="KW-0479">Metal-binding</keyword>
<feature type="domain" description="PPM-type phosphatase" evidence="7">
    <location>
        <begin position="37"/>
        <end position="288"/>
    </location>
</feature>
<dbReference type="InterPro" id="IPR036457">
    <property type="entry name" value="PPM-type-like_dom_sf"/>
</dbReference>
<evidence type="ECO:0000256" key="3">
    <source>
        <dbReference type="ARBA" id="ARBA00022801"/>
    </source>
</evidence>
<evidence type="ECO:0000313" key="8">
    <source>
        <dbReference type="EMBL" id="CAE0447971.1"/>
    </source>
</evidence>
<dbReference type="CDD" id="cd00143">
    <property type="entry name" value="PP2Cc"/>
    <property type="match status" value="1"/>
</dbReference>
<feature type="compositionally biased region" description="Polar residues" evidence="6">
    <location>
        <begin position="302"/>
        <end position="311"/>
    </location>
</feature>
<dbReference type="Gene3D" id="3.60.40.10">
    <property type="entry name" value="PPM-type phosphatase domain"/>
    <property type="match status" value="1"/>
</dbReference>
<gene>
    <name evidence="8" type="ORF">ASTO00021_LOCUS17935</name>
    <name evidence="9" type="ORF">ASTO00021_LOCUS17936</name>
</gene>
<reference evidence="9" key="1">
    <citation type="submission" date="2021-01" db="EMBL/GenBank/DDBJ databases">
        <authorList>
            <person name="Corre E."/>
            <person name="Pelletier E."/>
            <person name="Niang G."/>
            <person name="Scheremetjew M."/>
            <person name="Finn R."/>
            <person name="Kale V."/>
            <person name="Holt S."/>
            <person name="Cochrane G."/>
            <person name="Meng A."/>
            <person name="Brown T."/>
            <person name="Cohen L."/>
        </authorList>
    </citation>
    <scope>NUCLEOTIDE SEQUENCE</scope>
    <source>
        <strain evidence="9">GSBS06</strain>
    </source>
</reference>
<comment type="similarity">
    <text evidence="5">Belongs to the PP2C family.</text>
</comment>
<dbReference type="Pfam" id="PF00481">
    <property type="entry name" value="PP2C"/>
    <property type="match status" value="1"/>
</dbReference>
<evidence type="ECO:0000256" key="5">
    <source>
        <dbReference type="RuleBase" id="RU003465"/>
    </source>
</evidence>
<dbReference type="AlphaFoldDB" id="A0A6S8G0Q5"/>
<dbReference type="SMART" id="SM00332">
    <property type="entry name" value="PP2Cc"/>
    <property type="match status" value="1"/>
</dbReference>
<keyword evidence="4 5" id="KW-0904">Protein phosphatase</keyword>
<evidence type="ECO:0000313" key="9">
    <source>
        <dbReference type="EMBL" id="CAE0447972.1"/>
    </source>
</evidence>
<dbReference type="InterPro" id="IPR001932">
    <property type="entry name" value="PPM-type_phosphatase-like_dom"/>
</dbReference>
<dbReference type="GO" id="GO:0046872">
    <property type="term" value="F:metal ion binding"/>
    <property type="evidence" value="ECO:0007669"/>
    <property type="project" value="UniProtKB-KW"/>
</dbReference>
<accession>A0A6S8G0Q5</accession>
<organism evidence="9">
    <name type="scientific">Aplanochytrium stocchinoi</name>
    <dbReference type="NCBI Taxonomy" id="215587"/>
    <lineage>
        <taxon>Eukaryota</taxon>
        <taxon>Sar</taxon>
        <taxon>Stramenopiles</taxon>
        <taxon>Bigyra</taxon>
        <taxon>Labyrinthulomycetes</taxon>
        <taxon>Thraustochytrida</taxon>
        <taxon>Thraustochytriidae</taxon>
        <taxon>Aplanochytrium</taxon>
    </lineage>
</organism>
<protein>
    <recommendedName>
        <fullName evidence="7">PPM-type phosphatase domain-containing protein</fullName>
    </recommendedName>
</protein>
<feature type="region of interest" description="Disordered" evidence="6">
    <location>
        <begin position="292"/>
        <end position="311"/>
    </location>
</feature>
<dbReference type="EMBL" id="HBIN01023293">
    <property type="protein sequence ID" value="CAE0447971.1"/>
    <property type="molecule type" value="Transcribed_RNA"/>
</dbReference>
<evidence type="ECO:0000256" key="6">
    <source>
        <dbReference type="SAM" id="MobiDB-lite"/>
    </source>
</evidence>
<evidence type="ECO:0000256" key="2">
    <source>
        <dbReference type="ARBA" id="ARBA00022723"/>
    </source>
</evidence>
<name>A0A6S8G0Q5_9STRA</name>